<proteinExistence type="predicted"/>
<dbReference type="EMBL" id="GBXM01083096">
    <property type="protein sequence ID" value="JAH25481.1"/>
    <property type="molecule type" value="Transcribed_RNA"/>
</dbReference>
<protein>
    <submittedName>
        <fullName evidence="1">Uncharacterized protein</fullName>
    </submittedName>
</protein>
<sequence length="13" mass="1392">MCALNAQTVTSPR</sequence>
<evidence type="ECO:0000313" key="1">
    <source>
        <dbReference type="EMBL" id="JAH25481.1"/>
    </source>
</evidence>
<accession>A0A0E9R8K8</accession>
<reference evidence="1" key="2">
    <citation type="journal article" date="2015" name="Fish Shellfish Immunol.">
        <title>Early steps in the European eel (Anguilla anguilla)-Vibrio vulnificus interaction in the gills: Role of the RtxA13 toxin.</title>
        <authorList>
            <person name="Callol A."/>
            <person name="Pajuelo D."/>
            <person name="Ebbesson L."/>
            <person name="Teles M."/>
            <person name="MacKenzie S."/>
            <person name="Amaro C."/>
        </authorList>
    </citation>
    <scope>NUCLEOTIDE SEQUENCE</scope>
</reference>
<reference evidence="1" key="1">
    <citation type="submission" date="2014-11" db="EMBL/GenBank/DDBJ databases">
        <authorList>
            <person name="Amaro Gonzalez C."/>
        </authorList>
    </citation>
    <scope>NUCLEOTIDE SEQUENCE</scope>
</reference>
<name>A0A0E9R8K8_ANGAN</name>
<organism evidence="1">
    <name type="scientific">Anguilla anguilla</name>
    <name type="common">European freshwater eel</name>
    <name type="synonym">Muraena anguilla</name>
    <dbReference type="NCBI Taxonomy" id="7936"/>
    <lineage>
        <taxon>Eukaryota</taxon>
        <taxon>Metazoa</taxon>
        <taxon>Chordata</taxon>
        <taxon>Craniata</taxon>
        <taxon>Vertebrata</taxon>
        <taxon>Euteleostomi</taxon>
        <taxon>Actinopterygii</taxon>
        <taxon>Neopterygii</taxon>
        <taxon>Teleostei</taxon>
        <taxon>Anguilliformes</taxon>
        <taxon>Anguillidae</taxon>
        <taxon>Anguilla</taxon>
    </lineage>
</organism>